<dbReference type="RefSeq" id="WP_230068234.1">
    <property type="nucleotide sequence ID" value="NZ_BAABLL010000017.1"/>
</dbReference>
<organism evidence="1 2">
    <name type="scientific">Arthrobacter cryoconiti</name>
    <dbReference type="NCBI Taxonomy" id="748907"/>
    <lineage>
        <taxon>Bacteria</taxon>
        <taxon>Bacillati</taxon>
        <taxon>Actinomycetota</taxon>
        <taxon>Actinomycetes</taxon>
        <taxon>Micrococcales</taxon>
        <taxon>Micrococcaceae</taxon>
        <taxon>Arthrobacter</taxon>
    </lineage>
</organism>
<keyword evidence="2" id="KW-1185">Reference proteome</keyword>
<dbReference type="Proteomes" id="UP001595773">
    <property type="component" value="Unassembled WGS sequence"/>
</dbReference>
<proteinExistence type="predicted"/>
<protein>
    <submittedName>
        <fullName evidence="1">Uncharacterized protein</fullName>
    </submittedName>
</protein>
<comment type="caution">
    <text evidence="1">The sequence shown here is derived from an EMBL/GenBank/DDBJ whole genome shotgun (WGS) entry which is preliminary data.</text>
</comment>
<accession>A0ABV8R4V1</accession>
<gene>
    <name evidence="1" type="ORF">ACFOW9_16790</name>
</gene>
<evidence type="ECO:0000313" key="2">
    <source>
        <dbReference type="Proteomes" id="UP001595773"/>
    </source>
</evidence>
<reference evidence="2" key="1">
    <citation type="journal article" date="2019" name="Int. J. Syst. Evol. Microbiol.">
        <title>The Global Catalogue of Microorganisms (GCM) 10K type strain sequencing project: providing services to taxonomists for standard genome sequencing and annotation.</title>
        <authorList>
            <consortium name="The Broad Institute Genomics Platform"/>
            <consortium name="The Broad Institute Genome Sequencing Center for Infectious Disease"/>
            <person name="Wu L."/>
            <person name="Ma J."/>
        </authorList>
    </citation>
    <scope>NUCLEOTIDE SEQUENCE [LARGE SCALE GENOMIC DNA]</scope>
    <source>
        <strain evidence="2">CGMCC 1.10698</strain>
    </source>
</reference>
<sequence>MAPTIIIAGYPLPLPVTLPNVTRDPFIDDNAWLLTRDQATILLDA</sequence>
<name>A0ABV8R4V1_9MICC</name>
<dbReference type="EMBL" id="JBHSCQ010000024">
    <property type="protein sequence ID" value="MFC4267266.1"/>
    <property type="molecule type" value="Genomic_DNA"/>
</dbReference>
<evidence type="ECO:0000313" key="1">
    <source>
        <dbReference type="EMBL" id="MFC4267266.1"/>
    </source>
</evidence>